<comment type="caution">
    <text evidence="1">The sequence shown here is derived from an EMBL/GenBank/DDBJ whole genome shotgun (WGS) entry which is preliminary data.</text>
</comment>
<name>A0AAW1X3K3_RUBAR</name>
<evidence type="ECO:0000313" key="1">
    <source>
        <dbReference type="EMBL" id="KAK9931550.1"/>
    </source>
</evidence>
<evidence type="ECO:0000313" key="2">
    <source>
        <dbReference type="Proteomes" id="UP001457282"/>
    </source>
</evidence>
<organism evidence="1 2">
    <name type="scientific">Rubus argutus</name>
    <name type="common">Southern blackberry</name>
    <dbReference type="NCBI Taxonomy" id="59490"/>
    <lineage>
        <taxon>Eukaryota</taxon>
        <taxon>Viridiplantae</taxon>
        <taxon>Streptophyta</taxon>
        <taxon>Embryophyta</taxon>
        <taxon>Tracheophyta</taxon>
        <taxon>Spermatophyta</taxon>
        <taxon>Magnoliopsida</taxon>
        <taxon>eudicotyledons</taxon>
        <taxon>Gunneridae</taxon>
        <taxon>Pentapetalae</taxon>
        <taxon>rosids</taxon>
        <taxon>fabids</taxon>
        <taxon>Rosales</taxon>
        <taxon>Rosaceae</taxon>
        <taxon>Rosoideae</taxon>
        <taxon>Rosoideae incertae sedis</taxon>
        <taxon>Rubus</taxon>
    </lineage>
</organism>
<gene>
    <name evidence="1" type="ORF">M0R45_018824</name>
</gene>
<protein>
    <submittedName>
        <fullName evidence="1">Uncharacterized protein</fullName>
    </submittedName>
</protein>
<dbReference type="AlphaFoldDB" id="A0AAW1X3K3"/>
<accession>A0AAW1X3K3</accession>
<proteinExistence type="predicted"/>
<dbReference type="EMBL" id="JBEDUW010000004">
    <property type="protein sequence ID" value="KAK9931550.1"/>
    <property type="molecule type" value="Genomic_DNA"/>
</dbReference>
<dbReference type="Proteomes" id="UP001457282">
    <property type="component" value="Unassembled WGS sequence"/>
</dbReference>
<sequence length="74" mass="8164">MWRAIGAELFERNVFEFWGGEVVFVQEKARGGRDAAAAPGGVGGHEMVVGNERKPLFGYTFEDDDDVILGIFQT</sequence>
<reference evidence="1 2" key="1">
    <citation type="journal article" date="2023" name="G3 (Bethesda)">
        <title>A chromosome-length genome assembly and annotation of blackberry (Rubus argutus, cv. 'Hillquist').</title>
        <authorList>
            <person name="Bruna T."/>
            <person name="Aryal R."/>
            <person name="Dudchenko O."/>
            <person name="Sargent D.J."/>
            <person name="Mead D."/>
            <person name="Buti M."/>
            <person name="Cavallini A."/>
            <person name="Hytonen T."/>
            <person name="Andres J."/>
            <person name="Pham M."/>
            <person name="Weisz D."/>
            <person name="Mascagni F."/>
            <person name="Usai G."/>
            <person name="Natali L."/>
            <person name="Bassil N."/>
            <person name="Fernandez G.E."/>
            <person name="Lomsadze A."/>
            <person name="Armour M."/>
            <person name="Olukolu B."/>
            <person name="Poorten T."/>
            <person name="Britton C."/>
            <person name="Davik J."/>
            <person name="Ashrafi H."/>
            <person name="Aiden E.L."/>
            <person name="Borodovsky M."/>
            <person name="Worthington M."/>
        </authorList>
    </citation>
    <scope>NUCLEOTIDE SEQUENCE [LARGE SCALE GENOMIC DNA]</scope>
    <source>
        <strain evidence="1">PI 553951</strain>
    </source>
</reference>
<keyword evidence="2" id="KW-1185">Reference proteome</keyword>